<reference evidence="2 3" key="1">
    <citation type="submission" date="2016-10" db="EMBL/GenBank/DDBJ databases">
        <authorList>
            <person name="de Groot N.N."/>
        </authorList>
    </citation>
    <scope>NUCLEOTIDE SEQUENCE [LARGE SCALE GENOMIC DNA]</scope>
    <source>
        <strain evidence="2 3">APO</strain>
    </source>
</reference>
<keyword evidence="1" id="KW-0812">Transmembrane</keyword>
<evidence type="ECO:0008006" key="4">
    <source>
        <dbReference type="Google" id="ProtNLM"/>
    </source>
</evidence>
<proteinExistence type="predicted"/>
<evidence type="ECO:0000313" key="2">
    <source>
        <dbReference type="EMBL" id="SDZ16469.1"/>
    </source>
</evidence>
<evidence type="ECO:0000313" key="3">
    <source>
        <dbReference type="Proteomes" id="UP000199230"/>
    </source>
</evidence>
<dbReference type="EMBL" id="FNPV01000010">
    <property type="protein sequence ID" value="SDZ16469.1"/>
    <property type="molecule type" value="Genomic_DNA"/>
</dbReference>
<keyword evidence="1" id="KW-1133">Transmembrane helix</keyword>
<evidence type="ECO:0000256" key="1">
    <source>
        <dbReference type="SAM" id="Phobius"/>
    </source>
</evidence>
<protein>
    <recommendedName>
        <fullName evidence="4">Homeodomain-like domain-containing protein</fullName>
    </recommendedName>
</protein>
<keyword evidence="3" id="KW-1185">Reference proteome</keyword>
<keyword evidence="1" id="KW-0472">Membrane</keyword>
<dbReference type="Proteomes" id="UP000199230">
    <property type="component" value="Unassembled WGS sequence"/>
</dbReference>
<accession>A0A1H3QUS1</accession>
<gene>
    <name evidence="2" type="ORF">SAMN05192546_11099</name>
</gene>
<organism evidence="2 3">
    <name type="scientific">Tindallia californiensis</name>
    <dbReference type="NCBI Taxonomy" id="159292"/>
    <lineage>
        <taxon>Bacteria</taxon>
        <taxon>Bacillati</taxon>
        <taxon>Bacillota</taxon>
        <taxon>Clostridia</taxon>
        <taxon>Peptostreptococcales</taxon>
        <taxon>Tindalliaceae</taxon>
        <taxon>Tindallia</taxon>
    </lineage>
</organism>
<feature type="transmembrane region" description="Helical" evidence="1">
    <location>
        <begin position="37"/>
        <end position="54"/>
    </location>
</feature>
<name>A0A1H3QUS1_9FIRM</name>
<sequence>MIVDADIYVRIRHMHTQEGIGQRKIARRLGISSERCLLFYIWIYCLFPCFYSIASPQIFQ</sequence>
<dbReference type="AlphaFoldDB" id="A0A1H3QUS1"/>